<protein>
    <submittedName>
        <fullName evidence="1">Uncharacterized protein</fullName>
    </submittedName>
</protein>
<organism evidence="1 2">
    <name type="scientific">Amborella trichopoda</name>
    <dbReference type="NCBI Taxonomy" id="13333"/>
    <lineage>
        <taxon>Eukaryota</taxon>
        <taxon>Viridiplantae</taxon>
        <taxon>Streptophyta</taxon>
        <taxon>Embryophyta</taxon>
        <taxon>Tracheophyta</taxon>
        <taxon>Spermatophyta</taxon>
        <taxon>Magnoliopsida</taxon>
        <taxon>Amborellales</taxon>
        <taxon>Amborellaceae</taxon>
        <taxon>Amborella</taxon>
    </lineage>
</organism>
<sequence length="112" mass="12824">MFIPYLKPLFGKTILKSVSEREEDNAYLTSSPLYQQDHPKVLQIPEVVYITVLERKEDNVYLTSSPLYQRECPKILQILEVLHLPVPERRRIVLASQIGPVTCIILNGSCVS</sequence>
<dbReference type="AlphaFoldDB" id="W1PFX4"/>
<reference evidence="2" key="1">
    <citation type="journal article" date="2013" name="Science">
        <title>The Amborella genome and the evolution of flowering plants.</title>
        <authorList>
            <consortium name="Amborella Genome Project"/>
        </authorList>
    </citation>
    <scope>NUCLEOTIDE SEQUENCE [LARGE SCALE GENOMIC DNA]</scope>
</reference>
<evidence type="ECO:0000313" key="1">
    <source>
        <dbReference type="EMBL" id="ERN06604.1"/>
    </source>
</evidence>
<keyword evidence="2" id="KW-1185">Reference proteome</keyword>
<evidence type="ECO:0000313" key="2">
    <source>
        <dbReference type="Proteomes" id="UP000017836"/>
    </source>
</evidence>
<accession>W1PFX4</accession>
<gene>
    <name evidence="1" type="ORF">AMTR_s00058p00156330</name>
</gene>
<dbReference type="Proteomes" id="UP000017836">
    <property type="component" value="Unassembled WGS sequence"/>
</dbReference>
<proteinExistence type="predicted"/>
<name>W1PFX4_AMBTC</name>
<dbReference type="Gramene" id="ERN06604">
    <property type="protein sequence ID" value="ERN06604"/>
    <property type="gene ID" value="AMTR_s00058p00156330"/>
</dbReference>
<dbReference type="EMBL" id="KI393888">
    <property type="protein sequence ID" value="ERN06604.1"/>
    <property type="molecule type" value="Genomic_DNA"/>
</dbReference>
<dbReference type="HOGENOM" id="CLU_2149233_0_0_1"/>